<dbReference type="Gene3D" id="1.10.10.60">
    <property type="entry name" value="Homeodomain-like"/>
    <property type="match status" value="1"/>
</dbReference>
<dbReference type="Proteomes" id="UP001500483">
    <property type="component" value="Unassembled WGS sequence"/>
</dbReference>
<dbReference type="EMBL" id="BAAAYK010000038">
    <property type="protein sequence ID" value="GAA3362358.1"/>
    <property type="molecule type" value="Genomic_DNA"/>
</dbReference>
<dbReference type="Gene3D" id="1.10.357.10">
    <property type="entry name" value="Tetracycline Repressor, domain 2"/>
    <property type="match status" value="1"/>
</dbReference>
<reference evidence="7" key="1">
    <citation type="journal article" date="2019" name="Int. J. Syst. Evol. Microbiol.">
        <title>The Global Catalogue of Microorganisms (GCM) 10K type strain sequencing project: providing services to taxonomists for standard genome sequencing and annotation.</title>
        <authorList>
            <consortium name="The Broad Institute Genomics Platform"/>
            <consortium name="The Broad Institute Genome Sequencing Center for Infectious Disease"/>
            <person name="Wu L."/>
            <person name="Ma J."/>
        </authorList>
    </citation>
    <scope>NUCLEOTIDE SEQUENCE [LARGE SCALE GENOMIC DNA]</scope>
    <source>
        <strain evidence="7">JCM 9687</strain>
    </source>
</reference>
<dbReference type="PANTHER" id="PTHR47506">
    <property type="entry name" value="TRANSCRIPTIONAL REGULATORY PROTEIN"/>
    <property type="match status" value="1"/>
</dbReference>
<dbReference type="InterPro" id="IPR009057">
    <property type="entry name" value="Homeodomain-like_sf"/>
</dbReference>
<feature type="domain" description="HTH tetR-type" evidence="5">
    <location>
        <begin position="13"/>
        <end position="73"/>
    </location>
</feature>
<organism evidence="6 7">
    <name type="scientific">Saccharopolyspora gregorii</name>
    <dbReference type="NCBI Taxonomy" id="33914"/>
    <lineage>
        <taxon>Bacteria</taxon>
        <taxon>Bacillati</taxon>
        <taxon>Actinomycetota</taxon>
        <taxon>Actinomycetes</taxon>
        <taxon>Pseudonocardiales</taxon>
        <taxon>Pseudonocardiaceae</taxon>
        <taxon>Saccharopolyspora</taxon>
    </lineage>
</organism>
<evidence type="ECO:0000259" key="5">
    <source>
        <dbReference type="PROSITE" id="PS50977"/>
    </source>
</evidence>
<gene>
    <name evidence="6" type="ORF">GCM10020366_49970</name>
</gene>
<evidence type="ECO:0000256" key="1">
    <source>
        <dbReference type="ARBA" id="ARBA00023015"/>
    </source>
</evidence>
<dbReference type="Pfam" id="PF00440">
    <property type="entry name" value="TetR_N"/>
    <property type="match status" value="1"/>
</dbReference>
<name>A0ABP6RX30_9PSEU</name>
<dbReference type="SUPFAM" id="SSF46689">
    <property type="entry name" value="Homeodomain-like"/>
    <property type="match status" value="1"/>
</dbReference>
<keyword evidence="3" id="KW-0804">Transcription</keyword>
<keyword evidence="1" id="KW-0805">Transcription regulation</keyword>
<dbReference type="InterPro" id="IPR011075">
    <property type="entry name" value="TetR_C"/>
</dbReference>
<protein>
    <submittedName>
        <fullName evidence="6">TetR/AcrR family transcriptional regulator</fullName>
    </submittedName>
</protein>
<comment type="caution">
    <text evidence="6">The sequence shown here is derived from an EMBL/GenBank/DDBJ whole genome shotgun (WGS) entry which is preliminary data.</text>
</comment>
<dbReference type="PRINTS" id="PR00455">
    <property type="entry name" value="HTHTETR"/>
</dbReference>
<accession>A0ABP6RX30</accession>
<evidence type="ECO:0000313" key="7">
    <source>
        <dbReference type="Proteomes" id="UP001500483"/>
    </source>
</evidence>
<proteinExistence type="predicted"/>
<dbReference type="PANTHER" id="PTHR47506:SF1">
    <property type="entry name" value="HTH-TYPE TRANSCRIPTIONAL REGULATOR YJDC"/>
    <property type="match status" value="1"/>
</dbReference>
<dbReference type="PROSITE" id="PS50977">
    <property type="entry name" value="HTH_TETR_2"/>
    <property type="match status" value="1"/>
</dbReference>
<dbReference type="Pfam" id="PF16925">
    <property type="entry name" value="TetR_C_13"/>
    <property type="match status" value="1"/>
</dbReference>
<evidence type="ECO:0000313" key="6">
    <source>
        <dbReference type="EMBL" id="GAA3362358.1"/>
    </source>
</evidence>
<keyword evidence="2 4" id="KW-0238">DNA-binding</keyword>
<dbReference type="InterPro" id="IPR001647">
    <property type="entry name" value="HTH_TetR"/>
</dbReference>
<keyword evidence="7" id="KW-1185">Reference proteome</keyword>
<evidence type="ECO:0000256" key="3">
    <source>
        <dbReference type="ARBA" id="ARBA00023163"/>
    </source>
</evidence>
<dbReference type="InterPro" id="IPR036271">
    <property type="entry name" value="Tet_transcr_reg_TetR-rel_C_sf"/>
</dbReference>
<sequence>MAEGVRQMAGRKQFDVDTALDGAMHVFWEHGYAEASLSRLLTATGLGRGSLYSTFGGKDELLQRSVRRYAELFAAPMSAALRSRPDDPTAAVRAFFDTVLTRLADPEVPAGCLITRLAAETADLDAPVREVVAGALAGQRAEIRAALRPAEDAVSAERLDDLALYAAAINQSLTVLHLAGTPVAELRTIADLAHEHIAAALATPPRTE</sequence>
<evidence type="ECO:0000256" key="4">
    <source>
        <dbReference type="PROSITE-ProRule" id="PRU00335"/>
    </source>
</evidence>
<dbReference type="SUPFAM" id="SSF48498">
    <property type="entry name" value="Tetracyclin repressor-like, C-terminal domain"/>
    <property type="match status" value="1"/>
</dbReference>
<evidence type="ECO:0000256" key="2">
    <source>
        <dbReference type="ARBA" id="ARBA00023125"/>
    </source>
</evidence>
<feature type="DNA-binding region" description="H-T-H motif" evidence="4">
    <location>
        <begin position="36"/>
        <end position="55"/>
    </location>
</feature>